<dbReference type="RefSeq" id="XP_025361322.1">
    <property type="nucleotide sequence ID" value="XM_025503865.1"/>
</dbReference>
<organism evidence="2 3">
    <name type="scientific">Jaminaea rosea</name>
    <dbReference type="NCBI Taxonomy" id="1569628"/>
    <lineage>
        <taxon>Eukaryota</taxon>
        <taxon>Fungi</taxon>
        <taxon>Dikarya</taxon>
        <taxon>Basidiomycota</taxon>
        <taxon>Ustilaginomycotina</taxon>
        <taxon>Exobasidiomycetes</taxon>
        <taxon>Microstromatales</taxon>
        <taxon>Microstromatales incertae sedis</taxon>
        <taxon>Jaminaea</taxon>
    </lineage>
</organism>
<name>A0A316UN77_9BASI</name>
<feature type="compositionally biased region" description="Polar residues" evidence="1">
    <location>
        <begin position="126"/>
        <end position="135"/>
    </location>
</feature>
<dbReference type="Proteomes" id="UP000245884">
    <property type="component" value="Unassembled WGS sequence"/>
</dbReference>
<accession>A0A316UN77</accession>
<dbReference type="EMBL" id="KZ819670">
    <property type="protein sequence ID" value="PWN26710.1"/>
    <property type="molecule type" value="Genomic_DNA"/>
</dbReference>
<feature type="region of interest" description="Disordered" evidence="1">
    <location>
        <begin position="73"/>
        <end position="180"/>
    </location>
</feature>
<gene>
    <name evidence="2" type="ORF">BDZ90DRAFT_190296</name>
</gene>
<reference evidence="2 3" key="1">
    <citation type="journal article" date="2018" name="Mol. Biol. Evol.">
        <title>Broad Genomic Sampling Reveals a Smut Pathogenic Ancestry of the Fungal Clade Ustilaginomycotina.</title>
        <authorList>
            <person name="Kijpornyongpan T."/>
            <person name="Mondo S.J."/>
            <person name="Barry K."/>
            <person name="Sandor L."/>
            <person name="Lee J."/>
            <person name="Lipzen A."/>
            <person name="Pangilinan J."/>
            <person name="LaButti K."/>
            <person name="Hainaut M."/>
            <person name="Henrissat B."/>
            <person name="Grigoriev I.V."/>
            <person name="Spatafora J.W."/>
            <person name="Aime M.C."/>
        </authorList>
    </citation>
    <scope>NUCLEOTIDE SEQUENCE [LARGE SCALE GENOMIC DNA]</scope>
    <source>
        <strain evidence="2 3">MCA 5214</strain>
    </source>
</reference>
<evidence type="ECO:0000256" key="1">
    <source>
        <dbReference type="SAM" id="MobiDB-lite"/>
    </source>
</evidence>
<proteinExistence type="predicted"/>
<sequence length="180" mass="20138">MVPSSVSQSLWLTRWPTTSGVEKRSEMLNLGCMHALSPPWCWRMSRGTEEPLPVPTSSSHSREEASGLDAMLSARPTEKQHAECGDLLRLPRRRRRRDKERDLYIQNAEGTSPSHPAGMEGRDTCSRNACSSSQDLVMPSRHATPRHIDCSEPRNDSERYLSPPVVRELGDGEQRCNGAA</sequence>
<evidence type="ECO:0000313" key="2">
    <source>
        <dbReference type="EMBL" id="PWN26710.1"/>
    </source>
</evidence>
<keyword evidence="3" id="KW-1185">Reference proteome</keyword>
<dbReference type="AlphaFoldDB" id="A0A316UN77"/>
<protein>
    <submittedName>
        <fullName evidence="2">Uncharacterized protein</fullName>
    </submittedName>
</protein>
<evidence type="ECO:0000313" key="3">
    <source>
        <dbReference type="Proteomes" id="UP000245884"/>
    </source>
</evidence>
<feature type="compositionally biased region" description="Basic and acidic residues" evidence="1">
    <location>
        <begin position="146"/>
        <end position="159"/>
    </location>
</feature>
<dbReference type="GeneID" id="37025688"/>
<feature type="compositionally biased region" description="Basic and acidic residues" evidence="1">
    <location>
        <begin position="76"/>
        <end position="86"/>
    </location>
</feature>